<keyword evidence="2" id="KW-1185">Reference proteome</keyword>
<evidence type="ECO:0000313" key="1">
    <source>
        <dbReference type="EMBL" id="MQY47719.1"/>
    </source>
</evidence>
<reference evidence="1 2" key="1">
    <citation type="submission" date="2019-11" db="EMBL/GenBank/DDBJ databases">
        <title>Genome analysis of Rhizobacterium cereale a novel genus and species isolated from maize roots in North Spain.</title>
        <authorList>
            <person name="Menendez E."/>
            <person name="Flores-Felix J.D."/>
            <person name="Ramirez-Bahena M.-H."/>
            <person name="Igual J.M."/>
            <person name="Garcia-Fraile P."/>
            <person name="Peix A."/>
            <person name="Velazquez E."/>
        </authorList>
    </citation>
    <scope>NUCLEOTIDE SEQUENCE [LARGE SCALE GENOMIC DNA]</scope>
    <source>
        <strain evidence="1 2">RZME27</strain>
    </source>
</reference>
<accession>A0A6A8AAG0</accession>
<dbReference type="Proteomes" id="UP000435138">
    <property type="component" value="Unassembled WGS sequence"/>
</dbReference>
<organism evidence="1 2">
    <name type="scientific">Endobacterium cereale</name>
    <dbReference type="NCBI Taxonomy" id="2663029"/>
    <lineage>
        <taxon>Bacteria</taxon>
        <taxon>Pseudomonadati</taxon>
        <taxon>Pseudomonadota</taxon>
        <taxon>Alphaproteobacteria</taxon>
        <taxon>Hyphomicrobiales</taxon>
        <taxon>Rhizobiaceae</taxon>
        <taxon>Endobacterium</taxon>
    </lineage>
</organism>
<name>A0A6A8AAG0_9HYPH</name>
<dbReference type="AlphaFoldDB" id="A0A6A8AAG0"/>
<dbReference type="RefSeq" id="WP_153355174.1">
    <property type="nucleotide sequence ID" value="NZ_JAYKOO010000007.1"/>
</dbReference>
<dbReference type="EMBL" id="WIXI01000045">
    <property type="protein sequence ID" value="MQY47719.1"/>
    <property type="molecule type" value="Genomic_DNA"/>
</dbReference>
<sequence length="185" mass="21294">MIYSISGSDDHPLGRLQAVRDEECREAMYSGDIHVGDFDANAMNRDDFHFTDVIDSFCVPVFNARFKQACEALAPGAVEFHQVRLVWGKEDLLEWVGGQIEGFYVVRPRIVDIIDENLTPMRFWPKLKTFKLEDYVITALPPQALGLFVDLKRPHQFMVTEPMRELLQASGIRARYWPLPVHISQ</sequence>
<evidence type="ECO:0000313" key="2">
    <source>
        <dbReference type="Proteomes" id="UP000435138"/>
    </source>
</evidence>
<comment type="caution">
    <text evidence="1">The sequence shown here is derived from an EMBL/GenBank/DDBJ whole genome shotgun (WGS) entry which is preliminary data.</text>
</comment>
<proteinExistence type="predicted"/>
<gene>
    <name evidence="1" type="ORF">GAO09_16910</name>
</gene>
<protein>
    <submittedName>
        <fullName evidence="1">Uncharacterized protein</fullName>
    </submittedName>
</protein>